<dbReference type="RefSeq" id="XP_060670371.1">
    <property type="nucleotide sequence ID" value="XM_060814388.1"/>
</dbReference>
<sequence length="161" mass="17785">MTWGSKKPIHRLPDILKAAPFLKTFSFQLLKNEILQMHHIVDVIIEKANMIEIFSVKPKKIHVEEAANDEEGQKEADHAEEDKEAEGEEVCLETEPGGQAEIEKAVDEAIKWLDRNQLTKVDELEDKLKELEGSCNPIIAKMYQGGGGDMPAGGGYGGGST</sequence>
<feature type="region of interest" description="Disordered" evidence="1">
    <location>
        <begin position="64"/>
        <end position="98"/>
    </location>
</feature>
<gene>
    <name evidence="3" type="primary">LOC107435409</name>
</gene>
<accession>A0ABM4A0W1</accession>
<reference evidence="3" key="2">
    <citation type="submission" date="2025-08" db="UniProtKB">
        <authorList>
            <consortium name="RefSeq"/>
        </authorList>
    </citation>
    <scope>IDENTIFICATION</scope>
    <source>
        <tissue evidence="3">Seedling</tissue>
    </source>
</reference>
<dbReference type="InterPro" id="IPR029048">
    <property type="entry name" value="HSP70_C_sf"/>
</dbReference>
<feature type="compositionally biased region" description="Acidic residues" evidence="1">
    <location>
        <begin position="82"/>
        <end position="92"/>
    </location>
</feature>
<proteinExistence type="predicted"/>
<evidence type="ECO:0000313" key="3">
    <source>
        <dbReference type="RefSeq" id="XP_060670371.1"/>
    </source>
</evidence>
<organism evidence="2 3">
    <name type="scientific">Ziziphus jujuba</name>
    <name type="common">Chinese jujube</name>
    <name type="synonym">Ziziphus sativa</name>
    <dbReference type="NCBI Taxonomy" id="326968"/>
    <lineage>
        <taxon>Eukaryota</taxon>
        <taxon>Viridiplantae</taxon>
        <taxon>Streptophyta</taxon>
        <taxon>Embryophyta</taxon>
        <taxon>Tracheophyta</taxon>
        <taxon>Spermatophyta</taxon>
        <taxon>Magnoliopsida</taxon>
        <taxon>eudicotyledons</taxon>
        <taxon>Gunneridae</taxon>
        <taxon>Pentapetalae</taxon>
        <taxon>rosids</taxon>
        <taxon>fabids</taxon>
        <taxon>Rosales</taxon>
        <taxon>Rhamnaceae</taxon>
        <taxon>Paliureae</taxon>
        <taxon>Ziziphus</taxon>
    </lineage>
</organism>
<reference evidence="2" key="1">
    <citation type="submission" date="2025-05" db="UniProtKB">
        <authorList>
            <consortium name="RefSeq"/>
        </authorList>
    </citation>
    <scope>NUCLEOTIDE SEQUENCE [LARGE SCALE GENOMIC DNA]</scope>
</reference>
<protein>
    <submittedName>
        <fullName evidence="3">Heat shock 70 kDa protein-like</fullName>
    </submittedName>
</protein>
<feature type="compositionally biased region" description="Basic and acidic residues" evidence="1">
    <location>
        <begin position="64"/>
        <end position="81"/>
    </location>
</feature>
<evidence type="ECO:0000313" key="2">
    <source>
        <dbReference type="Proteomes" id="UP001652623"/>
    </source>
</evidence>
<dbReference type="Gene3D" id="1.20.1270.10">
    <property type="match status" value="1"/>
</dbReference>
<dbReference type="Proteomes" id="UP001652623">
    <property type="component" value="Chromosome 1"/>
</dbReference>
<name>A0ABM4A0W1_ZIZJJ</name>
<evidence type="ECO:0000256" key="1">
    <source>
        <dbReference type="SAM" id="MobiDB-lite"/>
    </source>
</evidence>
<dbReference type="SUPFAM" id="SSF100934">
    <property type="entry name" value="Heat shock protein 70kD (HSP70), C-terminal subdomain"/>
    <property type="match status" value="1"/>
</dbReference>
<keyword evidence="2" id="KW-1185">Reference proteome</keyword>
<dbReference type="GeneID" id="107435409"/>